<evidence type="ECO:0000256" key="4">
    <source>
        <dbReference type="ARBA" id="ARBA00022833"/>
    </source>
</evidence>
<keyword evidence="1" id="KW-0479">Metal-binding</keyword>
<evidence type="ECO:0000256" key="1">
    <source>
        <dbReference type="ARBA" id="ARBA00022723"/>
    </source>
</evidence>
<dbReference type="GO" id="GO:0008270">
    <property type="term" value="F:zinc ion binding"/>
    <property type="evidence" value="ECO:0007669"/>
    <property type="project" value="UniProtKB-KW"/>
</dbReference>
<reference evidence="7" key="1">
    <citation type="journal article" date="2021" name="Mol. Ecol. Resour.">
        <title>Apolygus lucorum genome provides insights into omnivorousness and mesophyll feeding.</title>
        <authorList>
            <person name="Liu Y."/>
            <person name="Liu H."/>
            <person name="Wang H."/>
            <person name="Huang T."/>
            <person name="Liu B."/>
            <person name="Yang B."/>
            <person name="Yin L."/>
            <person name="Li B."/>
            <person name="Zhang Y."/>
            <person name="Zhang S."/>
            <person name="Jiang F."/>
            <person name="Zhang X."/>
            <person name="Ren Y."/>
            <person name="Wang B."/>
            <person name="Wang S."/>
            <person name="Lu Y."/>
            <person name="Wu K."/>
            <person name="Fan W."/>
            <person name="Wang G."/>
        </authorList>
    </citation>
    <scope>NUCLEOTIDE SEQUENCE</scope>
    <source>
        <strain evidence="7">12Hb</strain>
    </source>
</reference>
<name>A0A8S9X1Y9_APOLU</name>
<organism evidence="7 8">
    <name type="scientific">Apolygus lucorum</name>
    <name type="common">Small green plant bug</name>
    <name type="synonym">Lygocoris lucorum</name>
    <dbReference type="NCBI Taxonomy" id="248454"/>
    <lineage>
        <taxon>Eukaryota</taxon>
        <taxon>Metazoa</taxon>
        <taxon>Ecdysozoa</taxon>
        <taxon>Arthropoda</taxon>
        <taxon>Hexapoda</taxon>
        <taxon>Insecta</taxon>
        <taxon>Pterygota</taxon>
        <taxon>Neoptera</taxon>
        <taxon>Paraneoptera</taxon>
        <taxon>Hemiptera</taxon>
        <taxon>Heteroptera</taxon>
        <taxon>Panheteroptera</taxon>
        <taxon>Cimicomorpha</taxon>
        <taxon>Miridae</taxon>
        <taxon>Mirini</taxon>
        <taxon>Apolygus</taxon>
    </lineage>
</organism>
<dbReference type="SMART" id="SM00355">
    <property type="entry name" value="ZnF_C2H2"/>
    <property type="match status" value="4"/>
</dbReference>
<keyword evidence="8" id="KW-1185">Reference proteome</keyword>
<feature type="domain" description="C2H2-type" evidence="6">
    <location>
        <begin position="209"/>
        <end position="236"/>
    </location>
</feature>
<dbReference type="InterPro" id="IPR013087">
    <property type="entry name" value="Znf_C2H2_type"/>
</dbReference>
<dbReference type="OrthoDB" id="8186305at2759"/>
<dbReference type="Pfam" id="PF00096">
    <property type="entry name" value="zf-C2H2"/>
    <property type="match status" value="1"/>
</dbReference>
<comment type="caution">
    <text evidence="7">The sequence shown here is derived from an EMBL/GenBank/DDBJ whole genome shotgun (WGS) entry which is preliminary data.</text>
</comment>
<dbReference type="GO" id="GO:0005634">
    <property type="term" value="C:nucleus"/>
    <property type="evidence" value="ECO:0007669"/>
    <property type="project" value="TreeGrafter"/>
</dbReference>
<dbReference type="GO" id="GO:0045944">
    <property type="term" value="P:positive regulation of transcription by RNA polymerase II"/>
    <property type="evidence" value="ECO:0007669"/>
    <property type="project" value="TreeGrafter"/>
</dbReference>
<keyword evidence="4" id="KW-0862">Zinc</keyword>
<dbReference type="PANTHER" id="PTHR24403:SF67">
    <property type="entry name" value="FI01116P-RELATED"/>
    <property type="match status" value="1"/>
</dbReference>
<dbReference type="Gene3D" id="3.30.160.60">
    <property type="entry name" value="Classic Zinc Finger"/>
    <property type="match status" value="1"/>
</dbReference>
<evidence type="ECO:0000256" key="3">
    <source>
        <dbReference type="ARBA" id="ARBA00022771"/>
    </source>
</evidence>
<feature type="domain" description="C2H2-type" evidence="6">
    <location>
        <begin position="238"/>
        <end position="266"/>
    </location>
</feature>
<dbReference type="EMBL" id="WIXP02000011">
    <property type="protein sequence ID" value="KAF6202992.1"/>
    <property type="molecule type" value="Genomic_DNA"/>
</dbReference>
<dbReference type="SUPFAM" id="SSF57667">
    <property type="entry name" value="beta-beta-alpha zinc fingers"/>
    <property type="match status" value="1"/>
</dbReference>
<gene>
    <name evidence="7" type="ORF">GE061_003404</name>
</gene>
<sequence length="278" mass="32770">MDHMVECMLDDIAQPLSYVDKPIALDLRRCPRVVFLYIQIIYIGCKKIVTTNNINARETDEVVLSKISSFPNPKLKQEGDEERHKCVWCYMTFPTVEENMLHSMSCSKLRVPKVSECKICRYRTRIRSNFKRHLLVKHGSEALRSSECSSTYKEHRCECGKSYRHQESLTAHKKLGVCRRSQQFTCPHCSFTANKLVRMKSHMYYSARFPCHQCPREYKNKSHLQRHLKYECGKPPQFHCPLCPYSAKLNFNLKSHLRVKHALIKPDHRDADFEYYTT</sequence>
<evidence type="ECO:0000259" key="6">
    <source>
        <dbReference type="PROSITE" id="PS50157"/>
    </source>
</evidence>
<keyword evidence="3 5" id="KW-0863">Zinc-finger</keyword>
<accession>A0A8S9X1Y9</accession>
<dbReference type="InterPro" id="IPR036236">
    <property type="entry name" value="Znf_C2H2_sf"/>
</dbReference>
<dbReference type="AlphaFoldDB" id="A0A8S9X1Y9"/>
<evidence type="ECO:0000256" key="2">
    <source>
        <dbReference type="ARBA" id="ARBA00022737"/>
    </source>
</evidence>
<protein>
    <recommendedName>
        <fullName evidence="6">C2H2-type domain-containing protein</fullName>
    </recommendedName>
</protein>
<evidence type="ECO:0000256" key="5">
    <source>
        <dbReference type="PROSITE-ProRule" id="PRU00042"/>
    </source>
</evidence>
<dbReference type="Proteomes" id="UP000466442">
    <property type="component" value="Unassembled WGS sequence"/>
</dbReference>
<dbReference type="PROSITE" id="PS50157">
    <property type="entry name" value="ZINC_FINGER_C2H2_2"/>
    <property type="match status" value="2"/>
</dbReference>
<proteinExistence type="predicted"/>
<keyword evidence="2" id="KW-0677">Repeat</keyword>
<dbReference type="PANTHER" id="PTHR24403">
    <property type="entry name" value="ZINC FINGER PROTEIN"/>
    <property type="match status" value="1"/>
</dbReference>
<evidence type="ECO:0000313" key="7">
    <source>
        <dbReference type="EMBL" id="KAF6202992.1"/>
    </source>
</evidence>
<evidence type="ECO:0000313" key="8">
    <source>
        <dbReference type="Proteomes" id="UP000466442"/>
    </source>
</evidence>
<dbReference type="InterPro" id="IPR050688">
    <property type="entry name" value="Zinc_finger/UBP_domain"/>
</dbReference>